<accession>A0A078BAH9</accession>
<gene>
    <name evidence="2" type="primary">Contig18702.g19864</name>
    <name evidence="2" type="ORF">STYLEM_19404</name>
</gene>
<sequence length="1260" mass="144994">MKSHMNQKKGVNALDKESKDKLNQNQNQPLKKQYNQKLMRSKSNNNPNHPKQAVTVDLFENGENKQIQEKNIKNEVSFSGQSERQSLQGQDKGGKDKKIIKAQLNLSSNNPFILASETKNQNSSKDLQNQMLNSPIKEDKIQKTQVLISQLDALSVLRRFQQQHWTSFGSQSGGLGIETYLAVKHVHFKKYRLNIYFLQKAALRIQHWFFKRLALKQQKFKVGIPLPKRMIDEIPLTIEEKRMESLKKQVKEKVSENEHSKQENSSSKSLRASTEFKNRRYQNDNYHSNQSKNSPDKFRQMFSITEKPKDNDDFSEKSIKFDTTTAAIQKVLEERSMRKLEKTFSQPSQRTPRKYSNSDKFKLLQSYEEKSYYKLIPTKELKESLTEQKANEIFQNYNRERDYMSRNRSKSGGSMNRDSTISFQSPEKIQRILVQQNLKDDSGKSSNPFQQQNVQWETPSQQEKKEFQNATKSNAISRFQSPPEVLEDEGNSKVQDVKQLSSQKKNMNKSPVRQQQDKKQIQQLQPVIQDQKQIQSEIMKAQSESLNKKQTMSQRNQNINDGVGQSSQDSRISQNSPIKQSLPNQQRRQSVLQSGSQTRKSQSNIKSYIQSRMNESSQTGRESKNSNANDGYDVAIKKVNEIKKIEKDELTKKRQSVNITSNSFLSQYSKDKNVDKTPLKNQKFENKIEEPIPQKQTILFKKIDNPLSKSIDAPISQSQFLQNQLTSYTEIKENKLLPHSRQESNEIRPRQNPPQPTPLDNVEVIIEKPAEIAQSQDKRRSNNKSVDMTSNQIQNVLKNQPQQKNLEQTLKPLNSNRRSTIFQPALQSARSERQSLVKDFMEVKRALASPRQDHNKIQIKQVEQAKKDHVQSQPNIKQVFNQQVAPKSQLQQLRENREELSQDQKINEFKVLKMQHPKNKDNKHSLNSSQNITLNNTLQSTNQKESVPKPVSREFSFNDQLQSQNQSSQQSQQKPSNQISKQQNQVIKKPQQQSVKQQISHKKSPSQVSDSQLSQIQKEKDKISKIESIAPKREQLKQQALTQRQPVKQAISNHLAVPNQTNQSTDDDQVVIQTNSSNERPKHSLKSYLITVENTSKQENSEEKIKDSRAQTVKDNLRTSSLKHEAPSASVHLQKPLLDKNNLVVDGRMSRNNSQLSISSSSAGTSQGLNTSLLMNTESTILKRSNKYQSSNLTNSLVTKSIALQRVQRQSLDQPISRLKQNELSGGTGVISKDQLSQIKKEILNTHDEIKSVIQPKKRL</sequence>
<feature type="compositionally biased region" description="Polar residues" evidence="1">
    <location>
        <begin position="410"/>
        <end position="426"/>
    </location>
</feature>
<proteinExistence type="predicted"/>
<feature type="region of interest" description="Disordered" evidence="1">
    <location>
        <begin position="439"/>
        <end position="528"/>
    </location>
</feature>
<dbReference type="AlphaFoldDB" id="A0A078BAH9"/>
<feature type="region of interest" description="Disordered" evidence="1">
    <location>
        <begin position="1"/>
        <end position="52"/>
    </location>
</feature>
<feature type="compositionally biased region" description="Polar residues" evidence="1">
    <location>
        <begin position="74"/>
        <end position="87"/>
    </location>
</feature>
<feature type="compositionally biased region" description="Low complexity" evidence="1">
    <location>
        <begin position="23"/>
        <end position="38"/>
    </location>
</feature>
<evidence type="ECO:0000313" key="2">
    <source>
        <dbReference type="EMBL" id="CDW90262.1"/>
    </source>
</evidence>
<reference evidence="2 3" key="1">
    <citation type="submission" date="2014-06" db="EMBL/GenBank/DDBJ databases">
        <authorList>
            <person name="Swart Estienne"/>
        </authorList>
    </citation>
    <scope>NUCLEOTIDE SEQUENCE [LARGE SCALE GENOMIC DNA]</scope>
    <source>
        <strain evidence="2 3">130c</strain>
    </source>
</reference>
<keyword evidence="3" id="KW-1185">Reference proteome</keyword>
<evidence type="ECO:0000313" key="3">
    <source>
        <dbReference type="Proteomes" id="UP000039865"/>
    </source>
</evidence>
<name>A0A078BAH9_STYLE</name>
<feature type="compositionally biased region" description="Low complexity" evidence="1">
    <location>
        <begin position="960"/>
        <end position="993"/>
    </location>
</feature>
<feature type="compositionally biased region" description="Basic and acidic residues" evidence="1">
    <location>
        <begin position="732"/>
        <end position="749"/>
    </location>
</feature>
<feature type="region of interest" description="Disordered" evidence="1">
    <location>
        <begin position="540"/>
        <end position="631"/>
    </location>
</feature>
<feature type="compositionally biased region" description="Polar residues" evidence="1">
    <location>
        <begin position="468"/>
        <end position="480"/>
    </location>
</feature>
<feature type="region of interest" description="Disordered" evidence="1">
    <location>
        <begin position="916"/>
        <end position="1031"/>
    </location>
</feature>
<protein>
    <submittedName>
        <fullName evidence="2">Uncharacterized protein</fullName>
    </submittedName>
</protein>
<evidence type="ECO:0000256" key="1">
    <source>
        <dbReference type="SAM" id="MobiDB-lite"/>
    </source>
</evidence>
<feature type="region of interest" description="Disordered" evidence="1">
    <location>
        <begin position="732"/>
        <end position="760"/>
    </location>
</feature>
<feature type="compositionally biased region" description="Basic and acidic residues" evidence="1">
    <location>
        <begin position="1017"/>
        <end position="1031"/>
    </location>
</feature>
<feature type="compositionally biased region" description="Polar residues" evidence="1">
    <location>
        <begin position="263"/>
        <end position="272"/>
    </location>
</feature>
<dbReference type="EMBL" id="CCKQ01018306">
    <property type="protein sequence ID" value="CDW90262.1"/>
    <property type="molecule type" value="Genomic_DNA"/>
</dbReference>
<dbReference type="InParanoid" id="A0A078BAH9"/>
<feature type="compositionally biased region" description="Polar residues" evidence="1">
    <location>
        <begin position="444"/>
        <end position="461"/>
    </location>
</feature>
<feature type="compositionally biased region" description="Polar residues" evidence="1">
    <location>
        <begin position="542"/>
        <end position="629"/>
    </location>
</feature>
<feature type="region of interest" description="Disordered" evidence="1">
    <location>
        <begin position="397"/>
        <end position="426"/>
    </location>
</feature>
<feature type="compositionally biased region" description="Polar residues" evidence="1">
    <location>
        <begin position="492"/>
        <end position="513"/>
    </location>
</feature>
<feature type="compositionally biased region" description="Polar residues" evidence="1">
    <location>
        <begin position="925"/>
        <end position="945"/>
    </location>
</feature>
<organism evidence="2 3">
    <name type="scientific">Stylonychia lemnae</name>
    <name type="common">Ciliate</name>
    <dbReference type="NCBI Taxonomy" id="5949"/>
    <lineage>
        <taxon>Eukaryota</taxon>
        <taxon>Sar</taxon>
        <taxon>Alveolata</taxon>
        <taxon>Ciliophora</taxon>
        <taxon>Intramacronucleata</taxon>
        <taxon>Spirotrichea</taxon>
        <taxon>Stichotrichia</taxon>
        <taxon>Sporadotrichida</taxon>
        <taxon>Oxytrichidae</taxon>
        <taxon>Stylonychinae</taxon>
        <taxon>Stylonychia</taxon>
    </lineage>
</organism>
<feature type="compositionally biased region" description="Polar residues" evidence="1">
    <location>
        <begin position="283"/>
        <end position="293"/>
    </location>
</feature>
<feature type="compositionally biased region" description="Basic and acidic residues" evidence="1">
    <location>
        <begin position="249"/>
        <end position="262"/>
    </location>
</feature>
<feature type="region of interest" description="Disordered" evidence="1">
    <location>
        <begin position="67"/>
        <end position="96"/>
    </location>
</feature>
<dbReference type="Proteomes" id="UP000039865">
    <property type="component" value="Unassembled WGS sequence"/>
</dbReference>
<feature type="region of interest" description="Disordered" evidence="1">
    <location>
        <begin position="249"/>
        <end position="297"/>
    </location>
</feature>